<dbReference type="AlphaFoldDB" id="A6NYL9"/>
<organism evidence="1 2">
    <name type="scientific">Pseudoflavonifractor capillosus ATCC 29799</name>
    <dbReference type="NCBI Taxonomy" id="411467"/>
    <lineage>
        <taxon>Bacteria</taxon>
        <taxon>Bacillati</taxon>
        <taxon>Bacillota</taxon>
        <taxon>Clostridia</taxon>
        <taxon>Eubacteriales</taxon>
        <taxon>Oscillospiraceae</taxon>
        <taxon>Pseudoflavonifractor</taxon>
    </lineage>
</organism>
<dbReference type="STRING" id="411467.BACCAP_03321"/>
<keyword evidence="2" id="KW-1185">Reference proteome</keyword>
<gene>
    <name evidence="1" type="ORF">BACCAP_03321</name>
</gene>
<evidence type="ECO:0000313" key="2">
    <source>
        <dbReference type="Proteomes" id="UP000003639"/>
    </source>
</evidence>
<dbReference type="Proteomes" id="UP000003639">
    <property type="component" value="Unassembled WGS sequence"/>
</dbReference>
<sequence>MAFSFLYIRYEIEFANEKTVDLNIFEAYAILVSV</sequence>
<reference evidence="1" key="2">
    <citation type="submission" date="2007-06" db="EMBL/GenBank/DDBJ databases">
        <title>Draft genome sequence of Pseudoflavonifractor capillosus ATCC 29799.</title>
        <authorList>
            <person name="Sudarsanam P."/>
            <person name="Ley R."/>
            <person name="Guruge J."/>
            <person name="Turnbaugh P.J."/>
            <person name="Mahowald M."/>
            <person name="Liep D."/>
            <person name="Gordon J."/>
        </authorList>
    </citation>
    <scope>NUCLEOTIDE SEQUENCE [LARGE SCALE GENOMIC DNA]</scope>
    <source>
        <strain evidence="1">ATCC 29799</strain>
    </source>
</reference>
<protein>
    <submittedName>
        <fullName evidence="1">Uncharacterized protein</fullName>
    </submittedName>
</protein>
<name>A6NYL9_9FIRM</name>
<proteinExistence type="predicted"/>
<evidence type="ECO:0000313" key="1">
    <source>
        <dbReference type="EMBL" id="EDM98519.1"/>
    </source>
</evidence>
<accession>A6NYL9</accession>
<dbReference type="EMBL" id="AAXG02000032">
    <property type="protein sequence ID" value="EDM98519.1"/>
    <property type="molecule type" value="Genomic_DNA"/>
</dbReference>
<comment type="caution">
    <text evidence="1">The sequence shown here is derived from an EMBL/GenBank/DDBJ whole genome shotgun (WGS) entry which is preliminary data.</text>
</comment>
<reference evidence="1" key="1">
    <citation type="submission" date="2007-04" db="EMBL/GenBank/DDBJ databases">
        <authorList>
            <person name="Fulton L."/>
            <person name="Clifton S."/>
            <person name="Fulton B."/>
            <person name="Xu J."/>
            <person name="Minx P."/>
            <person name="Pepin K.H."/>
            <person name="Johnson M."/>
            <person name="Thiruvilangam P."/>
            <person name="Bhonagiri V."/>
            <person name="Nash W.E."/>
            <person name="Mardis E.R."/>
            <person name="Wilson R.K."/>
        </authorList>
    </citation>
    <scope>NUCLEOTIDE SEQUENCE [LARGE SCALE GENOMIC DNA]</scope>
    <source>
        <strain evidence="1">ATCC 29799</strain>
    </source>
</reference>